<dbReference type="EnsemblMetazoa" id="GAUT000294-RA">
    <property type="protein sequence ID" value="GAUT000294-PA"/>
    <property type="gene ID" value="GAUT000294"/>
</dbReference>
<dbReference type="InterPro" id="IPR029021">
    <property type="entry name" value="Prot-tyrosine_phosphatase-like"/>
</dbReference>
<dbReference type="AlphaFoldDB" id="A0A1A9UCX4"/>
<dbReference type="Proteomes" id="UP000078200">
    <property type="component" value="Unassembled WGS sequence"/>
</dbReference>
<keyword evidence="2" id="KW-1185">Reference proteome</keyword>
<accession>A0A1A9UCX4</accession>
<dbReference type="SUPFAM" id="SSF52799">
    <property type="entry name" value="(Phosphotyrosine protein) phosphatases II"/>
    <property type="match status" value="1"/>
</dbReference>
<proteinExistence type="predicted"/>
<dbReference type="VEuPathDB" id="VectorBase:GAUT000294"/>
<sequence>MVSPFCALADSMHATVGNFIHWQAEQLSAYSFTHIIIIDKHIQELYYPNQQPSIFKLCQRTARNQNNNDTRTGVGGTILVIDCNGGEQKCLTIIVAYLMYKYNINFRLALPHN</sequence>
<organism evidence="1 2">
    <name type="scientific">Glossina austeni</name>
    <name type="common">Savannah tsetse fly</name>
    <dbReference type="NCBI Taxonomy" id="7395"/>
    <lineage>
        <taxon>Eukaryota</taxon>
        <taxon>Metazoa</taxon>
        <taxon>Ecdysozoa</taxon>
        <taxon>Arthropoda</taxon>
        <taxon>Hexapoda</taxon>
        <taxon>Insecta</taxon>
        <taxon>Pterygota</taxon>
        <taxon>Neoptera</taxon>
        <taxon>Endopterygota</taxon>
        <taxon>Diptera</taxon>
        <taxon>Brachycera</taxon>
        <taxon>Muscomorpha</taxon>
        <taxon>Hippoboscoidea</taxon>
        <taxon>Glossinidae</taxon>
        <taxon>Glossina</taxon>
    </lineage>
</organism>
<protein>
    <submittedName>
        <fullName evidence="1">Uncharacterized protein</fullName>
    </submittedName>
</protein>
<name>A0A1A9UCX4_GLOAU</name>
<evidence type="ECO:0000313" key="1">
    <source>
        <dbReference type="EnsemblMetazoa" id="GAUT000294-PA"/>
    </source>
</evidence>
<dbReference type="STRING" id="7395.A0A1A9UCX4"/>
<dbReference type="Gene3D" id="3.90.190.10">
    <property type="entry name" value="Protein tyrosine phosphatase superfamily"/>
    <property type="match status" value="1"/>
</dbReference>
<evidence type="ECO:0000313" key="2">
    <source>
        <dbReference type="Proteomes" id="UP000078200"/>
    </source>
</evidence>
<reference evidence="1" key="1">
    <citation type="submission" date="2020-05" db="UniProtKB">
        <authorList>
            <consortium name="EnsemblMetazoa"/>
        </authorList>
    </citation>
    <scope>IDENTIFICATION</scope>
    <source>
        <strain evidence="1">TTRI</strain>
    </source>
</reference>